<evidence type="ECO:0000256" key="4">
    <source>
        <dbReference type="ARBA" id="ARBA00022989"/>
    </source>
</evidence>
<keyword evidence="3 6" id="KW-0812">Transmembrane</keyword>
<comment type="subcellular location">
    <subcellularLocation>
        <location evidence="1">Cell membrane</location>
        <topology evidence="1">Multi-pass membrane protein</topology>
    </subcellularLocation>
</comment>
<keyword evidence="9" id="KW-1185">Reference proteome</keyword>
<keyword evidence="5 6" id="KW-0472">Membrane</keyword>
<evidence type="ECO:0000256" key="1">
    <source>
        <dbReference type="ARBA" id="ARBA00004651"/>
    </source>
</evidence>
<feature type="domain" description="RDD" evidence="7">
    <location>
        <begin position="54"/>
        <end position="136"/>
    </location>
</feature>
<evidence type="ECO:0000313" key="8">
    <source>
        <dbReference type="EMBL" id="KDN85403.1"/>
    </source>
</evidence>
<dbReference type="Proteomes" id="UP000027178">
    <property type="component" value="Unassembled WGS sequence"/>
</dbReference>
<dbReference type="eggNOG" id="COG1714">
    <property type="taxonomic scope" value="Bacteria"/>
</dbReference>
<dbReference type="GO" id="GO:0005886">
    <property type="term" value="C:plasma membrane"/>
    <property type="evidence" value="ECO:0007669"/>
    <property type="project" value="UniProtKB-SubCell"/>
</dbReference>
<comment type="caution">
    <text evidence="8">The sequence shown here is derived from an EMBL/GenBank/DDBJ whole genome shotgun (WGS) entry which is preliminary data.</text>
</comment>
<dbReference type="InterPro" id="IPR010432">
    <property type="entry name" value="RDD"/>
</dbReference>
<organism evidence="8 9">
    <name type="scientific">Kitasatospora cheerisanensis KCTC 2395</name>
    <dbReference type="NCBI Taxonomy" id="1348663"/>
    <lineage>
        <taxon>Bacteria</taxon>
        <taxon>Bacillati</taxon>
        <taxon>Actinomycetota</taxon>
        <taxon>Actinomycetes</taxon>
        <taxon>Kitasatosporales</taxon>
        <taxon>Streptomycetaceae</taxon>
        <taxon>Kitasatospora</taxon>
    </lineage>
</organism>
<evidence type="ECO:0000256" key="2">
    <source>
        <dbReference type="ARBA" id="ARBA00022475"/>
    </source>
</evidence>
<proteinExistence type="predicted"/>
<evidence type="ECO:0000256" key="6">
    <source>
        <dbReference type="SAM" id="Phobius"/>
    </source>
</evidence>
<name>A0A066YV28_9ACTN</name>
<evidence type="ECO:0000256" key="5">
    <source>
        <dbReference type="ARBA" id="ARBA00023136"/>
    </source>
</evidence>
<gene>
    <name evidence="8" type="ORF">KCH_29840</name>
</gene>
<dbReference type="HOGENOM" id="CLU_079635_0_0_11"/>
<dbReference type="PATRIC" id="fig|1348663.4.peg.2869"/>
<keyword evidence="4 6" id="KW-1133">Transmembrane helix</keyword>
<dbReference type="EMBL" id="JNBY01000085">
    <property type="protein sequence ID" value="KDN85403.1"/>
    <property type="molecule type" value="Genomic_DNA"/>
</dbReference>
<accession>A0A066YV28</accession>
<dbReference type="Pfam" id="PF06271">
    <property type="entry name" value="RDD"/>
    <property type="match status" value="1"/>
</dbReference>
<evidence type="ECO:0000259" key="7">
    <source>
        <dbReference type="Pfam" id="PF06271"/>
    </source>
</evidence>
<dbReference type="PANTHER" id="PTHR36115:SF4">
    <property type="entry name" value="MEMBRANE PROTEIN"/>
    <property type="match status" value="1"/>
</dbReference>
<evidence type="ECO:0000256" key="3">
    <source>
        <dbReference type="ARBA" id="ARBA00022692"/>
    </source>
</evidence>
<sequence>MTVVVGAAVAVPMAATVSAHVQQKIDQAQRAAQLTGRQHQVWLLDQVVLGRLGVVVGVLLLFALLYQVLPIARTGQTFGKRLARVRVVVAGGSRPPGFGRSLLRWLVGGLGTVLLLGLVAPLLDRSARRGWHDRAARTRVVKVARPARR</sequence>
<feature type="transmembrane region" description="Helical" evidence="6">
    <location>
        <begin position="102"/>
        <end position="123"/>
    </location>
</feature>
<dbReference type="AlphaFoldDB" id="A0A066YV28"/>
<keyword evidence="2" id="KW-1003">Cell membrane</keyword>
<reference evidence="8 9" key="1">
    <citation type="submission" date="2014-05" db="EMBL/GenBank/DDBJ databases">
        <title>Draft Genome Sequence of Kitasatospora cheerisanensis KCTC 2395.</title>
        <authorList>
            <person name="Nam D.H."/>
        </authorList>
    </citation>
    <scope>NUCLEOTIDE SEQUENCE [LARGE SCALE GENOMIC DNA]</scope>
    <source>
        <strain evidence="8 9">KCTC 2395</strain>
    </source>
</reference>
<feature type="transmembrane region" description="Helical" evidence="6">
    <location>
        <begin position="43"/>
        <end position="66"/>
    </location>
</feature>
<protein>
    <recommendedName>
        <fullName evidence="7">RDD domain-containing protein</fullName>
    </recommendedName>
</protein>
<dbReference type="PANTHER" id="PTHR36115">
    <property type="entry name" value="PROLINE-RICH ANTIGEN HOMOLOG-RELATED"/>
    <property type="match status" value="1"/>
</dbReference>
<evidence type="ECO:0000313" key="9">
    <source>
        <dbReference type="Proteomes" id="UP000027178"/>
    </source>
</evidence>
<dbReference type="InterPro" id="IPR051791">
    <property type="entry name" value="Pra-immunoreactive"/>
</dbReference>